<dbReference type="Gene3D" id="1.10.10.10">
    <property type="entry name" value="Winged helix-like DNA-binding domain superfamily/Winged helix DNA-binding domain"/>
    <property type="match status" value="1"/>
</dbReference>
<reference evidence="6" key="1">
    <citation type="submission" date="2017-04" db="EMBL/GenBank/DDBJ databases">
        <title>Function of individual gut microbiota members based on whole genome sequencing of pure cultures obtained from chicken caecum.</title>
        <authorList>
            <person name="Medvecky M."/>
            <person name="Cejkova D."/>
            <person name="Polansky O."/>
            <person name="Karasova D."/>
            <person name="Kubasova T."/>
            <person name="Cizek A."/>
            <person name="Rychlik I."/>
        </authorList>
    </citation>
    <scope>NUCLEOTIDE SEQUENCE [LARGE SCALE GENOMIC DNA]</scope>
    <source>
        <strain evidence="6">An179</strain>
    </source>
</reference>
<proteinExistence type="inferred from homology"/>
<comment type="caution">
    <text evidence="5">The sequence shown here is derived from an EMBL/GenBank/DDBJ whole genome shotgun (WGS) entry which is preliminary data.</text>
</comment>
<evidence type="ECO:0000256" key="4">
    <source>
        <dbReference type="ARBA" id="ARBA00023163"/>
    </source>
</evidence>
<evidence type="ECO:0000256" key="1">
    <source>
        <dbReference type="ARBA" id="ARBA00011046"/>
    </source>
</evidence>
<dbReference type="InterPro" id="IPR036388">
    <property type="entry name" value="WH-like_DNA-bd_sf"/>
</dbReference>
<dbReference type="GO" id="GO:0003677">
    <property type="term" value="F:DNA binding"/>
    <property type="evidence" value="ECO:0007669"/>
    <property type="project" value="UniProtKB-KW"/>
</dbReference>
<evidence type="ECO:0000313" key="6">
    <source>
        <dbReference type="Proteomes" id="UP000195326"/>
    </source>
</evidence>
<dbReference type="Gene3D" id="1.10.4040.10">
    <property type="entry name" value="Penicillinase repressor domain"/>
    <property type="match status" value="1"/>
</dbReference>
<evidence type="ECO:0000313" key="5">
    <source>
        <dbReference type="EMBL" id="OUP55195.1"/>
    </source>
</evidence>
<organism evidence="5 6">
    <name type="scientific">Butyricicoccus pullicaecorum</name>
    <dbReference type="NCBI Taxonomy" id="501571"/>
    <lineage>
        <taxon>Bacteria</taxon>
        <taxon>Bacillati</taxon>
        <taxon>Bacillota</taxon>
        <taxon>Clostridia</taxon>
        <taxon>Eubacteriales</taxon>
        <taxon>Butyricicoccaceae</taxon>
        <taxon>Butyricicoccus</taxon>
    </lineage>
</organism>
<evidence type="ECO:0000256" key="3">
    <source>
        <dbReference type="ARBA" id="ARBA00023125"/>
    </source>
</evidence>
<name>A0A1Y4LER2_9FIRM</name>
<dbReference type="SUPFAM" id="SSF46785">
    <property type="entry name" value="Winged helix' DNA-binding domain"/>
    <property type="match status" value="1"/>
</dbReference>
<dbReference type="EMBL" id="NFKL01000030">
    <property type="protein sequence ID" value="OUP55195.1"/>
    <property type="molecule type" value="Genomic_DNA"/>
</dbReference>
<evidence type="ECO:0000256" key="2">
    <source>
        <dbReference type="ARBA" id="ARBA00023015"/>
    </source>
</evidence>
<keyword evidence="3" id="KW-0238">DNA-binding</keyword>
<comment type="similarity">
    <text evidence="1">Belongs to the BlaI transcriptional regulatory family.</text>
</comment>
<protein>
    <recommendedName>
        <fullName evidence="7">CopY family transcriptional regulator</fullName>
    </recommendedName>
</protein>
<gene>
    <name evidence="5" type="ORF">B5F15_15180</name>
</gene>
<keyword evidence="4" id="KW-0804">Transcription</keyword>
<dbReference type="InterPro" id="IPR036390">
    <property type="entry name" value="WH_DNA-bd_sf"/>
</dbReference>
<evidence type="ECO:0008006" key="7">
    <source>
        <dbReference type="Google" id="ProtNLM"/>
    </source>
</evidence>
<dbReference type="GO" id="GO:0045892">
    <property type="term" value="P:negative regulation of DNA-templated transcription"/>
    <property type="evidence" value="ECO:0007669"/>
    <property type="project" value="InterPro"/>
</dbReference>
<dbReference type="PIRSF" id="PIRSF019455">
    <property type="entry name" value="CopR_AtkY"/>
    <property type="match status" value="1"/>
</dbReference>
<dbReference type="AlphaFoldDB" id="A0A1Y4LER2"/>
<dbReference type="Proteomes" id="UP000195326">
    <property type="component" value="Unassembled WGS sequence"/>
</dbReference>
<dbReference type="InterPro" id="IPR005650">
    <property type="entry name" value="BlaI_family"/>
</dbReference>
<keyword evidence="2" id="KW-0805">Transcription regulation</keyword>
<sequence length="128" mass="14959">MFMDRSKKLSETEYEIMEVLWNSEAPMSASQILSYFAEYRNKDWKAQTLATFLSRLTQKGLITSKREGRVPYYWPIKTCEEYHKSNAQRILDTLYGGSIKNFFAALYGGSQMSEEDREALKQWLDGQS</sequence>
<dbReference type="Pfam" id="PF03965">
    <property type="entry name" value="Penicillinase_R"/>
    <property type="match status" value="1"/>
</dbReference>
<accession>A0A1Y4LER2</accession>